<dbReference type="InterPro" id="IPR013766">
    <property type="entry name" value="Thioredoxin_domain"/>
</dbReference>
<dbReference type="PROSITE" id="PS51352">
    <property type="entry name" value="THIOREDOXIN_2"/>
    <property type="match status" value="1"/>
</dbReference>
<evidence type="ECO:0000256" key="1">
    <source>
        <dbReference type="ARBA" id="ARBA00004196"/>
    </source>
</evidence>
<name>A0ABU7I649_9SPHI</name>
<reference evidence="7 8" key="1">
    <citation type="submission" date="2024-01" db="EMBL/GenBank/DDBJ databases">
        <title>Pedobacter sp. nov., isolated from fresh soil.</title>
        <authorList>
            <person name="Le N.T.T."/>
        </authorList>
    </citation>
    <scope>NUCLEOTIDE SEQUENCE [LARGE SCALE GENOMIC DNA]</scope>
    <source>
        <strain evidence="7 8">KR3-3</strain>
    </source>
</reference>
<dbReference type="Pfam" id="PF00578">
    <property type="entry name" value="AhpC-TSA"/>
    <property type="match status" value="1"/>
</dbReference>
<gene>
    <name evidence="7" type="ORF">VRU48_06695</name>
</gene>
<comment type="caution">
    <text evidence="7">The sequence shown here is derived from an EMBL/GenBank/DDBJ whole genome shotgun (WGS) entry which is preliminary data.</text>
</comment>
<dbReference type="InterPro" id="IPR036249">
    <property type="entry name" value="Thioredoxin-like_sf"/>
</dbReference>
<proteinExistence type="predicted"/>
<dbReference type="PANTHER" id="PTHR42852">
    <property type="entry name" value="THIOL:DISULFIDE INTERCHANGE PROTEIN DSBE"/>
    <property type="match status" value="1"/>
</dbReference>
<dbReference type="InterPro" id="IPR025380">
    <property type="entry name" value="DUF4369"/>
</dbReference>
<feature type="domain" description="Thioredoxin" evidence="6">
    <location>
        <begin position="246"/>
        <end position="357"/>
    </location>
</feature>
<dbReference type="EMBL" id="JAZDQT010000001">
    <property type="protein sequence ID" value="MEE1944786.1"/>
    <property type="molecule type" value="Genomic_DNA"/>
</dbReference>
<feature type="chain" id="PRO_5046316414" evidence="5">
    <location>
        <begin position="20"/>
        <end position="357"/>
    </location>
</feature>
<accession>A0ABU7I649</accession>
<dbReference type="InterPro" id="IPR000866">
    <property type="entry name" value="AhpC/TSA"/>
</dbReference>
<keyword evidence="3" id="KW-1015">Disulfide bond</keyword>
<dbReference type="PANTHER" id="PTHR42852:SF6">
    <property type="entry name" value="THIOL:DISULFIDE INTERCHANGE PROTEIN DSBE"/>
    <property type="match status" value="1"/>
</dbReference>
<dbReference type="InterPro" id="IPR017937">
    <property type="entry name" value="Thioredoxin_CS"/>
</dbReference>
<protein>
    <submittedName>
        <fullName evidence="7">TlpA disulfide reductase family protein</fullName>
    </submittedName>
</protein>
<organism evidence="7 8">
    <name type="scientific">Pedobacter albus</name>
    <dbReference type="NCBI Taxonomy" id="3113905"/>
    <lineage>
        <taxon>Bacteria</taxon>
        <taxon>Pseudomonadati</taxon>
        <taxon>Bacteroidota</taxon>
        <taxon>Sphingobacteriia</taxon>
        <taxon>Sphingobacteriales</taxon>
        <taxon>Sphingobacteriaceae</taxon>
        <taxon>Pedobacter</taxon>
    </lineage>
</organism>
<evidence type="ECO:0000313" key="7">
    <source>
        <dbReference type="EMBL" id="MEE1944786.1"/>
    </source>
</evidence>
<dbReference type="Pfam" id="PF14289">
    <property type="entry name" value="DUF4369"/>
    <property type="match status" value="1"/>
</dbReference>
<sequence length="357" mass="40617">MKKVGFFLAMTCLSMAAFAQSTYTLKGKVKGRDEGKIYITYYDENNNLKNDSTAISAGNFEFKGNLIGPRTVFLKGTSDNKKLNSTNYATMFIEPGTMLLELTEGDYEHFKLSGSPMQDDYYRLMASKKSIYDEMKPLSEAYDKANLAYIKSMKDKAPEAVQDSLQKKANQIRNQFDPFSEKLNKIDKRFFAENPDSYVTAYLMIFEASDASLAQLEKMYHNLSPRVQKSSYAQKIVDEIEKLKKGSPGAMATLFETADIDGKMLSLANFKGKYVLLDFWASWCVPCREGNPHLKKLYAQYRDKGFEIIGISDDDSKPEAWHKAVKQDEIGIWKHVLRGLKRTNDGIMASTRCPPRY</sequence>
<evidence type="ECO:0000256" key="5">
    <source>
        <dbReference type="SAM" id="SignalP"/>
    </source>
</evidence>
<dbReference type="InterPro" id="IPR050553">
    <property type="entry name" value="Thioredoxin_ResA/DsbE_sf"/>
</dbReference>
<keyword evidence="2" id="KW-0201">Cytochrome c-type biogenesis</keyword>
<dbReference type="PROSITE" id="PS00194">
    <property type="entry name" value="THIOREDOXIN_1"/>
    <property type="match status" value="1"/>
</dbReference>
<keyword evidence="5" id="KW-0732">Signal</keyword>
<dbReference type="RefSeq" id="WP_330107146.1">
    <property type="nucleotide sequence ID" value="NZ_JAZDQT010000001.1"/>
</dbReference>
<dbReference type="CDD" id="cd02966">
    <property type="entry name" value="TlpA_like_family"/>
    <property type="match status" value="1"/>
</dbReference>
<keyword evidence="8" id="KW-1185">Reference proteome</keyword>
<evidence type="ECO:0000259" key="6">
    <source>
        <dbReference type="PROSITE" id="PS51352"/>
    </source>
</evidence>
<feature type="signal peptide" evidence="5">
    <location>
        <begin position="1"/>
        <end position="19"/>
    </location>
</feature>
<comment type="subcellular location">
    <subcellularLocation>
        <location evidence="1">Cell envelope</location>
    </subcellularLocation>
</comment>
<evidence type="ECO:0000313" key="8">
    <source>
        <dbReference type="Proteomes" id="UP001336835"/>
    </source>
</evidence>
<dbReference type="Gene3D" id="3.40.30.10">
    <property type="entry name" value="Glutaredoxin"/>
    <property type="match status" value="1"/>
</dbReference>
<evidence type="ECO:0000256" key="4">
    <source>
        <dbReference type="ARBA" id="ARBA00023284"/>
    </source>
</evidence>
<keyword evidence="4" id="KW-0676">Redox-active center</keyword>
<dbReference type="SUPFAM" id="SSF52833">
    <property type="entry name" value="Thioredoxin-like"/>
    <property type="match status" value="1"/>
</dbReference>
<dbReference type="Proteomes" id="UP001336835">
    <property type="component" value="Unassembled WGS sequence"/>
</dbReference>
<evidence type="ECO:0000256" key="2">
    <source>
        <dbReference type="ARBA" id="ARBA00022748"/>
    </source>
</evidence>
<evidence type="ECO:0000256" key="3">
    <source>
        <dbReference type="ARBA" id="ARBA00023157"/>
    </source>
</evidence>